<dbReference type="Gene3D" id="3.10.490.10">
    <property type="entry name" value="Gamma-glutamyl cyclotransferase-like"/>
    <property type="match status" value="1"/>
</dbReference>
<accession>A0A7X0SQ42</accession>
<dbReference type="GO" id="GO:0016740">
    <property type="term" value="F:transferase activity"/>
    <property type="evidence" value="ECO:0007669"/>
    <property type="project" value="UniProtKB-KW"/>
</dbReference>
<dbReference type="InterPro" id="IPR009288">
    <property type="entry name" value="AIG2-like_dom"/>
</dbReference>
<evidence type="ECO:0000259" key="1">
    <source>
        <dbReference type="Pfam" id="PF06094"/>
    </source>
</evidence>
<dbReference type="InterPro" id="IPR036568">
    <property type="entry name" value="GGCT-like_sf"/>
</dbReference>
<dbReference type="CDD" id="cd06661">
    <property type="entry name" value="GGCT_like"/>
    <property type="match status" value="1"/>
</dbReference>
<keyword evidence="3" id="KW-1185">Reference proteome</keyword>
<sequence>MIRLFVYGTLLTGEANFPIVAPYLIASEPGAVQGKLYNVGPYPALVLSEDRADGVIAGEWMTVSEAGLPALDRLEQFYAPEDPRNEYERARIVDIDGKREGWVYLYARQLSGCPEIASGSWRSVEDRPRGASLATPLSV</sequence>
<evidence type="ECO:0000313" key="2">
    <source>
        <dbReference type="EMBL" id="MBB6734087.1"/>
    </source>
</evidence>
<name>A0A7X0SQ42_9BACL</name>
<dbReference type="RefSeq" id="WP_185131741.1">
    <property type="nucleotide sequence ID" value="NZ_JACJVO010000032.1"/>
</dbReference>
<dbReference type="InterPro" id="IPR013024">
    <property type="entry name" value="GGCT-like"/>
</dbReference>
<reference evidence="2 3" key="1">
    <citation type="submission" date="2020-08" db="EMBL/GenBank/DDBJ databases">
        <title>Cohnella phylogeny.</title>
        <authorList>
            <person name="Dunlap C."/>
        </authorList>
    </citation>
    <scope>NUCLEOTIDE SEQUENCE [LARGE SCALE GENOMIC DNA]</scope>
    <source>
        <strain evidence="2 3">CBP 2801</strain>
    </source>
</reference>
<evidence type="ECO:0000313" key="3">
    <source>
        <dbReference type="Proteomes" id="UP000564644"/>
    </source>
</evidence>
<comment type="caution">
    <text evidence="2">The sequence shown here is derived from an EMBL/GenBank/DDBJ whole genome shotgun (WGS) entry which is preliminary data.</text>
</comment>
<dbReference type="SUPFAM" id="SSF110857">
    <property type="entry name" value="Gamma-glutamyl cyclotransferase-like"/>
    <property type="match status" value="1"/>
</dbReference>
<keyword evidence="2" id="KW-0808">Transferase</keyword>
<dbReference type="EMBL" id="JACJVO010000032">
    <property type="protein sequence ID" value="MBB6734087.1"/>
    <property type="molecule type" value="Genomic_DNA"/>
</dbReference>
<dbReference type="Proteomes" id="UP000564644">
    <property type="component" value="Unassembled WGS sequence"/>
</dbReference>
<proteinExistence type="predicted"/>
<organism evidence="2 3">
    <name type="scientific">Cohnella zeiphila</name>
    <dbReference type="NCBI Taxonomy" id="2761120"/>
    <lineage>
        <taxon>Bacteria</taxon>
        <taxon>Bacillati</taxon>
        <taxon>Bacillota</taxon>
        <taxon>Bacilli</taxon>
        <taxon>Bacillales</taxon>
        <taxon>Paenibacillaceae</taxon>
        <taxon>Cohnella</taxon>
    </lineage>
</organism>
<gene>
    <name evidence="2" type="ORF">H7C18_24500</name>
</gene>
<protein>
    <submittedName>
        <fullName evidence="2">Gamma-glutamylcyclotransferase</fullName>
    </submittedName>
</protein>
<dbReference type="AlphaFoldDB" id="A0A7X0SQ42"/>
<dbReference type="Pfam" id="PF06094">
    <property type="entry name" value="GGACT"/>
    <property type="match status" value="1"/>
</dbReference>
<feature type="domain" description="Gamma-glutamylcyclotransferase AIG2-like" evidence="1">
    <location>
        <begin position="4"/>
        <end position="122"/>
    </location>
</feature>